<keyword evidence="3 7" id="KW-0808">Transferase</keyword>
<proteinExistence type="inferred from homology"/>
<feature type="domain" description="UDP-3-O-[3-hydroxymyristoyl] glucosamine N-acyltransferase non-repeat region" evidence="8">
    <location>
        <begin position="23"/>
        <end position="89"/>
    </location>
</feature>
<dbReference type="InterPro" id="IPR020573">
    <property type="entry name" value="UDP_GlcNAc_AcTrfase_non-rep"/>
</dbReference>
<dbReference type="InterPro" id="IPR011004">
    <property type="entry name" value="Trimer_LpxA-like_sf"/>
</dbReference>
<dbReference type="SUPFAM" id="SSF51161">
    <property type="entry name" value="Trimeric LpxA-like enzymes"/>
    <property type="match status" value="1"/>
</dbReference>
<keyword evidence="10" id="KW-1185">Reference proteome</keyword>
<comment type="function">
    <text evidence="7">Catalyzes the N-acylation of UDP-3-O-acylglucosamine using 3-hydroxyacyl-ACP as the acyl donor. Is involved in the biosynthesis of lipid A, a phosphorylated glycolipid that anchors the lipopolysaccharide to the outer membrane of the cell.</text>
</comment>
<reference evidence="9 10" key="1">
    <citation type="submission" date="2023-09" db="EMBL/GenBank/DDBJ databases">
        <title>Aquirufa genomes.</title>
        <authorList>
            <person name="Pitt A."/>
        </authorList>
    </citation>
    <scope>NUCLEOTIDE SEQUENCE [LARGE SCALE GENOMIC DNA]</scope>
    <source>
        <strain evidence="9 10">LEOWEIH-7C</strain>
    </source>
</reference>
<evidence type="ECO:0000259" key="8">
    <source>
        <dbReference type="Pfam" id="PF04613"/>
    </source>
</evidence>
<evidence type="ECO:0000256" key="2">
    <source>
        <dbReference type="ARBA" id="ARBA00022556"/>
    </source>
</evidence>
<dbReference type="InterPro" id="IPR001451">
    <property type="entry name" value="Hexapep"/>
</dbReference>
<evidence type="ECO:0000313" key="10">
    <source>
        <dbReference type="Proteomes" id="UP001249959"/>
    </source>
</evidence>
<comment type="catalytic activity">
    <reaction evidence="7">
        <text>a UDP-3-O-[(3R)-3-hydroxyacyl]-alpha-D-glucosamine + a (3R)-hydroxyacyl-[ACP] = a UDP-2-N,3-O-bis[(3R)-3-hydroxyacyl]-alpha-D-glucosamine + holo-[ACP] + H(+)</text>
        <dbReference type="Rhea" id="RHEA:53836"/>
        <dbReference type="Rhea" id="RHEA-COMP:9685"/>
        <dbReference type="Rhea" id="RHEA-COMP:9945"/>
        <dbReference type="ChEBI" id="CHEBI:15378"/>
        <dbReference type="ChEBI" id="CHEBI:64479"/>
        <dbReference type="ChEBI" id="CHEBI:78827"/>
        <dbReference type="ChEBI" id="CHEBI:137740"/>
        <dbReference type="ChEBI" id="CHEBI:137748"/>
        <dbReference type="EC" id="2.3.1.191"/>
    </reaction>
</comment>
<evidence type="ECO:0000256" key="6">
    <source>
        <dbReference type="ARBA" id="ARBA00023315"/>
    </source>
</evidence>
<comment type="similarity">
    <text evidence="7">Belongs to the transferase hexapeptide repeat family. LpxD subfamily.</text>
</comment>
<evidence type="ECO:0000256" key="7">
    <source>
        <dbReference type="HAMAP-Rule" id="MF_00523"/>
    </source>
</evidence>
<dbReference type="Pfam" id="PF14602">
    <property type="entry name" value="Hexapep_2"/>
    <property type="match status" value="1"/>
</dbReference>
<dbReference type="EMBL" id="JAVNWW010000001">
    <property type="protein sequence ID" value="MDU0808312.1"/>
    <property type="molecule type" value="Genomic_DNA"/>
</dbReference>
<organism evidence="9 10">
    <name type="scientific">Aquirufa regiilacus</name>
    <dbReference type="NCBI Taxonomy" id="3024868"/>
    <lineage>
        <taxon>Bacteria</taxon>
        <taxon>Pseudomonadati</taxon>
        <taxon>Bacteroidota</taxon>
        <taxon>Cytophagia</taxon>
        <taxon>Cytophagales</taxon>
        <taxon>Flectobacillaceae</taxon>
        <taxon>Aquirufa</taxon>
    </lineage>
</organism>
<dbReference type="Pfam" id="PF00132">
    <property type="entry name" value="Hexapep"/>
    <property type="match status" value="2"/>
</dbReference>
<feature type="active site" description="Proton acceptor" evidence="7">
    <location>
        <position position="242"/>
    </location>
</feature>
<dbReference type="GO" id="GO:0103118">
    <property type="term" value="F:UDP-3-O-[(3R)-3-hydroxyacyl]-glucosamine N-acyltransferase activity"/>
    <property type="evidence" value="ECO:0007669"/>
    <property type="project" value="UniProtKB-EC"/>
</dbReference>
<dbReference type="NCBIfam" id="TIGR01853">
    <property type="entry name" value="lipid_A_lpxD"/>
    <property type="match status" value="1"/>
</dbReference>
<gene>
    <name evidence="7 9" type="primary">lpxD</name>
    <name evidence="9" type="ORF">PQG45_04605</name>
</gene>
<dbReference type="HAMAP" id="MF_00523">
    <property type="entry name" value="LpxD"/>
    <property type="match status" value="1"/>
</dbReference>
<keyword evidence="6 7" id="KW-0012">Acyltransferase</keyword>
<dbReference type="Proteomes" id="UP001249959">
    <property type="component" value="Unassembled WGS sequence"/>
</dbReference>
<dbReference type="CDD" id="cd03352">
    <property type="entry name" value="LbH_LpxD"/>
    <property type="match status" value="1"/>
</dbReference>
<dbReference type="Pfam" id="PF04613">
    <property type="entry name" value="LpxD"/>
    <property type="match status" value="1"/>
</dbReference>
<keyword evidence="1 7" id="KW-0444">Lipid biosynthesis</keyword>
<dbReference type="Gene3D" id="3.40.1390.10">
    <property type="entry name" value="MurE/MurF, N-terminal domain"/>
    <property type="match status" value="1"/>
</dbReference>
<dbReference type="NCBIfam" id="NF002060">
    <property type="entry name" value="PRK00892.1"/>
    <property type="match status" value="1"/>
</dbReference>
<sequence length="337" mass="35608">MKFTVDQIATMIQGAVEGDGTQHITGFDKIEEGKSGSISFLSNPKYESYLYDTEATAVIVAADLDLKSPVKSTLIRVKEPYVAFTILLQKYQEMTAKRETGIQVTAHVAGGINVGKDLFVGHLAFIDANSSIGNYTSIYNHVSIGKNVQIGDNCIIYPGVVIYNDTVIGNNVIIHANAVIGADGFGHAPQADGTYKAIPQLGNVVIEDDVSIGANATIDRATMGSTLIRKGVKLDNLVQIAHNVEIGANTAIAAQTGISGSTKIGENCLIGGQVGIAGHISIAPKTIITGQSGVTKSIKTPGQTMGGFPATNNVDNLKRSALIRQLPELFEKINKIK</sequence>
<evidence type="ECO:0000256" key="5">
    <source>
        <dbReference type="ARBA" id="ARBA00023098"/>
    </source>
</evidence>
<dbReference type="PANTHER" id="PTHR43378:SF2">
    <property type="entry name" value="UDP-3-O-ACYLGLUCOSAMINE N-ACYLTRANSFERASE 1, MITOCHONDRIAL-RELATED"/>
    <property type="match status" value="1"/>
</dbReference>
<evidence type="ECO:0000313" key="9">
    <source>
        <dbReference type="EMBL" id="MDU0808312.1"/>
    </source>
</evidence>
<accession>A0ABU3TR19</accession>
<evidence type="ECO:0000256" key="3">
    <source>
        <dbReference type="ARBA" id="ARBA00022679"/>
    </source>
</evidence>
<dbReference type="RefSeq" id="WP_315575374.1">
    <property type="nucleotide sequence ID" value="NZ_JARDXH010000002.1"/>
</dbReference>
<keyword evidence="5 7" id="KW-0443">Lipid metabolism</keyword>
<dbReference type="InterPro" id="IPR007691">
    <property type="entry name" value="LpxD"/>
</dbReference>
<dbReference type="PANTHER" id="PTHR43378">
    <property type="entry name" value="UDP-3-O-ACYLGLUCOSAMINE N-ACYLTRANSFERASE"/>
    <property type="match status" value="1"/>
</dbReference>
<comment type="subunit">
    <text evidence="7">Homotrimer.</text>
</comment>
<keyword evidence="2 7" id="KW-0441">Lipid A biosynthesis</keyword>
<dbReference type="Gene3D" id="2.160.10.10">
    <property type="entry name" value="Hexapeptide repeat proteins"/>
    <property type="match status" value="1"/>
</dbReference>
<evidence type="ECO:0000256" key="4">
    <source>
        <dbReference type="ARBA" id="ARBA00022737"/>
    </source>
</evidence>
<evidence type="ECO:0000256" key="1">
    <source>
        <dbReference type="ARBA" id="ARBA00022516"/>
    </source>
</evidence>
<comment type="caution">
    <text evidence="9">The sequence shown here is derived from an EMBL/GenBank/DDBJ whole genome shotgun (WGS) entry which is preliminary data.</text>
</comment>
<dbReference type="EC" id="2.3.1.191" evidence="7"/>
<keyword evidence="4 7" id="KW-0677">Repeat</keyword>
<comment type="pathway">
    <text evidence="7">Bacterial outer membrane biogenesis; LPS lipid A biosynthesis.</text>
</comment>
<name>A0ABU3TR19_9BACT</name>
<protein>
    <recommendedName>
        <fullName evidence="7">UDP-3-O-acylglucosamine N-acyltransferase</fullName>
        <ecNumber evidence="7">2.3.1.191</ecNumber>
    </recommendedName>
</protein>